<organism evidence="1">
    <name type="scientific">Streptomyces sp. NBC_00119</name>
    <dbReference type="NCBI Taxonomy" id="2975659"/>
    <lineage>
        <taxon>Bacteria</taxon>
        <taxon>Bacillati</taxon>
        <taxon>Actinomycetota</taxon>
        <taxon>Actinomycetes</taxon>
        <taxon>Kitasatosporales</taxon>
        <taxon>Streptomycetaceae</taxon>
        <taxon>Streptomyces</taxon>
    </lineage>
</organism>
<sequence>MRDMTGRPTCWSVLTAMGAAALARRGHGGGVMAADHRIMARADLDGSVNGSVATTGLDRLFVLMRNASRGRGTTREEFWWHLRGWRRSPRPRASGHRTRTDLSPLMRQLDRALPLPPEAVDAMTDAIGTITADRAVVVGRAWQGAFFDLHPRCRDRRVLSGPSPRFPEIEFVP</sequence>
<gene>
    <name evidence="1" type="ORF">OHU69_43335</name>
</gene>
<accession>A0AAU1UIC5</accession>
<protein>
    <submittedName>
        <fullName evidence="1">Uncharacterized protein</fullName>
    </submittedName>
</protein>
<reference evidence="1" key="1">
    <citation type="submission" date="2022-10" db="EMBL/GenBank/DDBJ databases">
        <title>The complete genomes of actinobacterial strains from the NBC collection.</title>
        <authorList>
            <person name="Joergensen T.S."/>
            <person name="Alvarez Arevalo M."/>
            <person name="Sterndorff E.B."/>
            <person name="Faurdal D."/>
            <person name="Vuksanovic O."/>
            <person name="Mourched A.-S."/>
            <person name="Charusanti P."/>
            <person name="Shaw S."/>
            <person name="Blin K."/>
            <person name="Weber T."/>
        </authorList>
    </citation>
    <scope>NUCLEOTIDE SEQUENCE</scope>
    <source>
        <strain evidence="1">NBC_00119</strain>
    </source>
</reference>
<evidence type="ECO:0000313" key="1">
    <source>
        <dbReference type="EMBL" id="WTS17283.1"/>
    </source>
</evidence>
<name>A0AAU1UIC5_9ACTN</name>
<dbReference type="EMBL" id="CP108195">
    <property type="protein sequence ID" value="WTS17283.1"/>
    <property type="molecule type" value="Genomic_DNA"/>
</dbReference>
<proteinExistence type="predicted"/>
<dbReference type="AlphaFoldDB" id="A0AAU1UIC5"/>